<evidence type="ECO:0000313" key="3">
    <source>
        <dbReference type="Proteomes" id="UP000326994"/>
    </source>
</evidence>
<reference evidence="2 3" key="1">
    <citation type="submission" date="2019-08" db="EMBL/GenBank/DDBJ databases">
        <title>Ulvibacter marinistellae sp. nov., isolated from a starfish, Patiria pectinifera.</title>
        <authorList>
            <person name="Kawano K."/>
            <person name="Ushijima N."/>
            <person name="Kihara M."/>
            <person name="Itoh H."/>
        </authorList>
    </citation>
    <scope>NUCLEOTIDE SEQUENCE [LARGE SCALE GENOMIC DNA]</scope>
    <source>
        <strain evidence="2 3">KK4</strain>
    </source>
</reference>
<dbReference type="AlphaFoldDB" id="A0A5J4FYZ4"/>
<dbReference type="RefSeq" id="WP_151893306.1">
    <property type="nucleotide sequence ID" value="NZ_BKCF01000001.1"/>
</dbReference>
<proteinExistence type="predicted"/>
<organism evidence="2 3">
    <name type="scientific">Patiriisocius marinistellae</name>
    <dbReference type="NCBI Taxonomy" id="2494560"/>
    <lineage>
        <taxon>Bacteria</taxon>
        <taxon>Pseudomonadati</taxon>
        <taxon>Bacteroidota</taxon>
        <taxon>Flavobacteriia</taxon>
        <taxon>Flavobacteriales</taxon>
        <taxon>Flavobacteriaceae</taxon>
        <taxon>Patiriisocius</taxon>
    </lineage>
</organism>
<protein>
    <recommendedName>
        <fullName evidence="4">Permease</fullName>
    </recommendedName>
</protein>
<keyword evidence="1" id="KW-0472">Membrane</keyword>
<name>A0A5J4FYZ4_9FLAO</name>
<comment type="caution">
    <text evidence="2">The sequence shown here is derived from an EMBL/GenBank/DDBJ whole genome shotgun (WGS) entry which is preliminary data.</text>
</comment>
<feature type="transmembrane region" description="Helical" evidence="1">
    <location>
        <begin position="79"/>
        <end position="95"/>
    </location>
</feature>
<keyword evidence="1" id="KW-0812">Transmembrane</keyword>
<accession>A0A5J4FYZ4</accession>
<gene>
    <name evidence="2" type="ORF">ULMS_08940</name>
</gene>
<evidence type="ECO:0000313" key="2">
    <source>
        <dbReference type="EMBL" id="GEQ85386.1"/>
    </source>
</evidence>
<dbReference type="Proteomes" id="UP000326994">
    <property type="component" value="Unassembled WGS sequence"/>
</dbReference>
<keyword evidence="3" id="KW-1185">Reference proteome</keyword>
<feature type="transmembrane region" description="Helical" evidence="1">
    <location>
        <begin position="43"/>
        <end position="67"/>
    </location>
</feature>
<feature type="transmembrane region" description="Helical" evidence="1">
    <location>
        <begin position="7"/>
        <end position="31"/>
    </location>
</feature>
<evidence type="ECO:0000256" key="1">
    <source>
        <dbReference type="SAM" id="Phobius"/>
    </source>
</evidence>
<evidence type="ECO:0008006" key="4">
    <source>
        <dbReference type="Google" id="ProtNLM"/>
    </source>
</evidence>
<dbReference type="EMBL" id="BKCF01000001">
    <property type="protein sequence ID" value="GEQ85386.1"/>
    <property type="molecule type" value="Genomic_DNA"/>
</dbReference>
<keyword evidence="1" id="KW-1133">Transmembrane helix</keyword>
<sequence>MIKKEIFIGFMAGIITNVIGVSICILVVSLIKGMSFMETYDFYIASGTSWSILTLGALPNLGVFFLFLNKDKFYRARGVLLATFITAITAYIVYFT</sequence>
<dbReference type="OrthoDB" id="1362378at2"/>